<dbReference type="Pfam" id="PF13637">
    <property type="entry name" value="Ank_4"/>
    <property type="match status" value="1"/>
</dbReference>
<evidence type="ECO:0000313" key="5">
    <source>
        <dbReference type="EMBL" id="KAK3329288.1"/>
    </source>
</evidence>
<accession>A0AAE0IQE6</accession>
<gene>
    <name evidence="5" type="ORF">B0H66DRAFT_18199</name>
</gene>
<evidence type="ECO:0000313" key="6">
    <source>
        <dbReference type="Proteomes" id="UP001283341"/>
    </source>
</evidence>
<reference evidence="5" key="2">
    <citation type="submission" date="2023-06" db="EMBL/GenBank/DDBJ databases">
        <authorList>
            <consortium name="Lawrence Berkeley National Laboratory"/>
            <person name="Haridas S."/>
            <person name="Hensen N."/>
            <person name="Bonometti L."/>
            <person name="Westerberg I."/>
            <person name="Brannstrom I.O."/>
            <person name="Guillou S."/>
            <person name="Cros-Aarteil S."/>
            <person name="Calhoun S."/>
            <person name="Kuo A."/>
            <person name="Mondo S."/>
            <person name="Pangilinan J."/>
            <person name="Riley R."/>
            <person name="Labutti K."/>
            <person name="Andreopoulos B."/>
            <person name="Lipzen A."/>
            <person name="Chen C."/>
            <person name="Yanf M."/>
            <person name="Daum C."/>
            <person name="Ng V."/>
            <person name="Clum A."/>
            <person name="Steindorff A."/>
            <person name="Ohm R."/>
            <person name="Martin F."/>
            <person name="Silar P."/>
            <person name="Natvig D."/>
            <person name="Lalanne C."/>
            <person name="Gautier V."/>
            <person name="Ament-Velasquez S.L."/>
            <person name="Kruys A."/>
            <person name="Hutchinson M.I."/>
            <person name="Powell A.J."/>
            <person name="Barry K."/>
            <person name="Miller A.N."/>
            <person name="Grigoriev I.V."/>
            <person name="Debuchy R."/>
            <person name="Gladieux P."/>
            <person name="Thoren M.H."/>
            <person name="Johannesson H."/>
        </authorList>
    </citation>
    <scope>NUCLEOTIDE SEQUENCE</scope>
    <source>
        <strain evidence="5">CBS 118394</strain>
    </source>
</reference>
<proteinExistence type="predicted"/>
<protein>
    <recommendedName>
        <fullName evidence="4">Azaphilone pigments biosynthesis cluster protein L N-terminal domain-containing protein</fullName>
    </recommendedName>
</protein>
<dbReference type="PANTHER" id="PTHR24189">
    <property type="entry name" value="MYOTROPHIN"/>
    <property type="match status" value="1"/>
</dbReference>
<evidence type="ECO:0000256" key="2">
    <source>
        <dbReference type="ARBA" id="ARBA00023043"/>
    </source>
</evidence>
<comment type="caution">
    <text evidence="5">The sequence shown here is derived from an EMBL/GenBank/DDBJ whole genome shotgun (WGS) entry which is preliminary data.</text>
</comment>
<dbReference type="SUPFAM" id="SSF48403">
    <property type="entry name" value="Ankyrin repeat"/>
    <property type="match status" value="1"/>
</dbReference>
<organism evidence="5 6">
    <name type="scientific">Apodospora peruviana</name>
    <dbReference type="NCBI Taxonomy" id="516989"/>
    <lineage>
        <taxon>Eukaryota</taxon>
        <taxon>Fungi</taxon>
        <taxon>Dikarya</taxon>
        <taxon>Ascomycota</taxon>
        <taxon>Pezizomycotina</taxon>
        <taxon>Sordariomycetes</taxon>
        <taxon>Sordariomycetidae</taxon>
        <taxon>Sordariales</taxon>
        <taxon>Lasiosphaeriaceae</taxon>
        <taxon>Apodospora</taxon>
    </lineage>
</organism>
<feature type="region of interest" description="Disordered" evidence="3">
    <location>
        <begin position="291"/>
        <end position="347"/>
    </location>
</feature>
<dbReference type="InterPro" id="IPR002110">
    <property type="entry name" value="Ankyrin_rpt"/>
</dbReference>
<feature type="compositionally biased region" description="Basic residues" evidence="3">
    <location>
        <begin position="291"/>
        <end position="306"/>
    </location>
</feature>
<dbReference type="InterPro" id="IPR031348">
    <property type="entry name" value="PigL_N"/>
</dbReference>
<dbReference type="Proteomes" id="UP001283341">
    <property type="component" value="Unassembled WGS sequence"/>
</dbReference>
<keyword evidence="1" id="KW-0677">Repeat</keyword>
<dbReference type="Gene3D" id="1.25.40.20">
    <property type="entry name" value="Ankyrin repeat-containing domain"/>
    <property type="match status" value="2"/>
</dbReference>
<dbReference type="InterPro" id="IPR036770">
    <property type="entry name" value="Ankyrin_rpt-contain_sf"/>
</dbReference>
<keyword evidence="2" id="KW-0040">ANK repeat</keyword>
<sequence length="766" mass="85138">MADPFSTAVAALGVADIAIRATRVIYKLISTLRHASAELRYLRQRLSALERVLLRVKELKATYFAAGMLKANQDAFRDIDSELELCADDLRELEKVIVQPTGKLNSTLNRFGKVIKTALAEEQIERLAQRFERRKSCFTVLLQVLASRNELEAQKKLNNLQTGQDTLHKVLNRNEDVLQDICAKTTTTNEQLASFSQLGEFIKSLPVLIARESQSNSHDNDSDVIISGSAERAASSLPLVLPFLSRAFKAMNRQNGSPILSRSDIHWLEQEFSSLHLAVLREASKDLARHIRSSRHSRSYRHRQHQHQGSFHQQDCYRQTQDRVVPSSPSQPNTHRKRSRSVAARRQTKLDMDIYPGRLIVSISESASDAAFCSPDRIIDRVSLFFFPCTELLHMSGFAVSVTYDWKGDGNFATDNISPHLSTFGVISVKHPIWYQIESGDIDGVRQSLGKRGGSGQVQPSDRDAVSGNSLLAWAAWNCQLGICQLLIEQGADALNCDTDGSSVLSVFLQALRHNFHYLNLNRLKTPPTTNGTSTATKAIVDGTRSLITACGHRGSADLIESDRHIAWDGSTRGTFSHGILHRAILETFPVWMDQKHLESCFEALELLLQSGADPNERNGWGRTPLVTATFQVCLPMLPRVLRLLLRYHADPTVVDGDGDGILTRLFPTLSCCDIVSMGPDWAEDMIGVIVSFLQAGCDPNLSGGGGCSDTQQPGWTPSDSCLTPAAWVIWCESLSRAGHDIVAVIARDDERESVSWTEKQLKRRY</sequence>
<name>A0AAE0IQE6_9PEZI</name>
<dbReference type="Pfam" id="PF17111">
    <property type="entry name" value="PigL_N"/>
    <property type="match status" value="1"/>
</dbReference>
<keyword evidence="6" id="KW-1185">Reference proteome</keyword>
<reference evidence="5" key="1">
    <citation type="journal article" date="2023" name="Mol. Phylogenet. Evol.">
        <title>Genome-scale phylogeny and comparative genomics of the fungal order Sordariales.</title>
        <authorList>
            <person name="Hensen N."/>
            <person name="Bonometti L."/>
            <person name="Westerberg I."/>
            <person name="Brannstrom I.O."/>
            <person name="Guillou S."/>
            <person name="Cros-Aarteil S."/>
            <person name="Calhoun S."/>
            <person name="Haridas S."/>
            <person name="Kuo A."/>
            <person name="Mondo S."/>
            <person name="Pangilinan J."/>
            <person name="Riley R."/>
            <person name="LaButti K."/>
            <person name="Andreopoulos B."/>
            <person name="Lipzen A."/>
            <person name="Chen C."/>
            <person name="Yan M."/>
            <person name="Daum C."/>
            <person name="Ng V."/>
            <person name="Clum A."/>
            <person name="Steindorff A."/>
            <person name="Ohm R.A."/>
            <person name="Martin F."/>
            <person name="Silar P."/>
            <person name="Natvig D.O."/>
            <person name="Lalanne C."/>
            <person name="Gautier V."/>
            <person name="Ament-Velasquez S.L."/>
            <person name="Kruys A."/>
            <person name="Hutchinson M.I."/>
            <person name="Powell A.J."/>
            <person name="Barry K."/>
            <person name="Miller A.N."/>
            <person name="Grigoriev I.V."/>
            <person name="Debuchy R."/>
            <person name="Gladieux P."/>
            <person name="Hiltunen Thoren M."/>
            <person name="Johannesson H."/>
        </authorList>
    </citation>
    <scope>NUCLEOTIDE SEQUENCE</scope>
    <source>
        <strain evidence="5">CBS 118394</strain>
    </source>
</reference>
<evidence type="ECO:0000256" key="3">
    <source>
        <dbReference type="SAM" id="MobiDB-lite"/>
    </source>
</evidence>
<evidence type="ECO:0000259" key="4">
    <source>
        <dbReference type="Pfam" id="PF17111"/>
    </source>
</evidence>
<dbReference type="EMBL" id="JAUEDM010000001">
    <property type="protein sequence ID" value="KAK3329288.1"/>
    <property type="molecule type" value="Genomic_DNA"/>
</dbReference>
<feature type="domain" description="Azaphilone pigments biosynthesis cluster protein L N-terminal" evidence="4">
    <location>
        <begin position="2"/>
        <end position="192"/>
    </location>
</feature>
<dbReference type="AlphaFoldDB" id="A0AAE0IQE6"/>
<dbReference type="SMART" id="SM00248">
    <property type="entry name" value="ANK"/>
    <property type="match status" value="4"/>
</dbReference>
<evidence type="ECO:0000256" key="1">
    <source>
        <dbReference type="ARBA" id="ARBA00022737"/>
    </source>
</evidence>
<dbReference type="InterPro" id="IPR050745">
    <property type="entry name" value="Multifunctional_regulatory"/>
</dbReference>
<dbReference type="PANTHER" id="PTHR24189:SF50">
    <property type="entry name" value="ANKYRIN REPEAT AND SOCS BOX PROTEIN 2"/>
    <property type="match status" value="1"/>
</dbReference>